<evidence type="ECO:0000313" key="1">
    <source>
        <dbReference type="EMBL" id="KAH7936200.1"/>
    </source>
</evidence>
<gene>
    <name evidence="1" type="ORF">HPB52_019920</name>
</gene>
<proteinExistence type="predicted"/>
<organism evidence="1 2">
    <name type="scientific">Rhipicephalus sanguineus</name>
    <name type="common">Brown dog tick</name>
    <name type="synonym">Ixodes sanguineus</name>
    <dbReference type="NCBI Taxonomy" id="34632"/>
    <lineage>
        <taxon>Eukaryota</taxon>
        <taxon>Metazoa</taxon>
        <taxon>Ecdysozoa</taxon>
        <taxon>Arthropoda</taxon>
        <taxon>Chelicerata</taxon>
        <taxon>Arachnida</taxon>
        <taxon>Acari</taxon>
        <taxon>Parasitiformes</taxon>
        <taxon>Ixodida</taxon>
        <taxon>Ixodoidea</taxon>
        <taxon>Ixodidae</taxon>
        <taxon>Rhipicephalinae</taxon>
        <taxon>Rhipicephalus</taxon>
        <taxon>Rhipicephalus</taxon>
    </lineage>
</organism>
<accession>A0A9D4PC91</accession>
<dbReference type="Proteomes" id="UP000821837">
    <property type="component" value="Unassembled WGS sequence"/>
</dbReference>
<dbReference type="EMBL" id="JABSTV010001255">
    <property type="protein sequence ID" value="KAH7936200.1"/>
    <property type="molecule type" value="Genomic_DNA"/>
</dbReference>
<comment type="caution">
    <text evidence="1">The sequence shown here is derived from an EMBL/GenBank/DDBJ whole genome shotgun (WGS) entry which is preliminary data.</text>
</comment>
<keyword evidence="2" id="KW-1185">Reference proteome</keyword>
<sequence>MSFWTMSLENVNEAATVRPCPDEDAELSFPLSRNAKLGRAFRKRDEKGRLAAAAADAGPSITAAVI</sequence>
<reference evidence="1" key="1">
    <citation type="journal article" date="2020" name="Cell">
        <title>Large-Scale Comparative Analyses of Tick Genomes Elucidate Their Genetic Diversity and Vector Capacities.</title>
        <authorList>
            <consortium name="Tick Genome and Microbiome Consortium (TIGMIC)"/>
            <person name="Jia N."/>
            <person name="Wang J."/>
            <person name="Shi W."/>
            <person name="Du L."/>
            <person name="Sun Y."/>
            <person name="Zhan W."/>
            <person name="Jiang J.F."/>
            <person name="Wang Q."/>
            <person name="Zhang B."/>
            <person name="Ji P."/>
            <person name="Bell-Sakyi L."/>
            <person name="Cui X.M."/>
            <person name="Yuan T.T."/>
            <person name="Jiang B.G."/>
            <person name="Yang W.F."/>
            <person name="Lam T.T."/>
            <person name="Chang Q.C."/>
            <person name="Ding S.J."/>
            <person name="Wang X.J."/>
            <person name="Zhu J.G."/>
            <person name="Ruan X.D."/>
            <person name="Zhao L."/>
            <person name="Wei J.T."/>
            <person name="Ye R.Z."/>
            <person name="Que T.C."/>
            <person name="Du C.H."/>
            <person name="Zhou Y.H."/>
            <person name="Cheng J.X."/>
            <person name="Dai P.F."/>
            <person name="Guo W.B."/>
            <person name="Han X.H."/>
            <person name="Huang E.J."/>
            <person name="Li L.F."/>
            <person name="Wei W."/>
            <person name="Gao Y.C."/>
            <person name="Liu J.Z."/>
            <person name="Shao H.Z."/>
            <person name="Wang X."/>
            <person name="Wang C.C."/>
            <person name="Yang T.C."/>
            <person name="Huo Q.B."/>
            <person name="Li W."/>
            <person name="Chen H.Y."/>
            <person name="Chen S.E."/>
            <person name="Zhou L.G."/>
            <person name="Ni X.B."/>
            <person name="Tian J.H."/>
            <person name="Sheng Y."/>
            <person name="Liu T."/>
            <person name="Pan Y.S."/>
            <person name="Xia L.Y."/>
            <person name="Li J."/>
            <person name="Zhao F."/>
            <person name="Cao W.C."/>
        </authorList>
    </citation>
    <scope>NUCLEOTIDE SEQUENCE</scope>
    <source>
        <strain evidence="1">Rsan-2018</strain>
    </source>
</reference>
<reference evidence="1" key="2">
    <citation type="submission" date="2021-09" db="EMBL/GenBank/DDBJ databases">
        <authorList>
            <person name="Jia N."/>
            <person name="Wang J."/>
            <person name="Shi W."/>
            <person name="Du L."/>
            <person name="Sun Y."/>
            <person name="Zhan W."/>
            <person name="Jiang J."/>
            <person name="Wang Q."/>
            <person name="Zhang B."/>
            <person name="Ji P."/>
            <person name="Sakyi L.B."/>
            <person name="Cui X."/>
            <person name="Yuan T."/>
            <person name="Jiang B."/>
            <person name="Yang W."/>
            <person name="Lam T.T.-Y."/>
            <person name="Chang Q."/>
            <person name="Ding S."/>
            <person name="Wang X."/>
            <person name="Zhu J."/>
            <person name="Ruan X."/>
            <person name="Zhao L."/>
            <person name="Wei J."/>
            <person name="Que T."/>
            <person name="Du C."/>
            <person name="Cheng J."/>
            <person name="Dai P."/>
            <person name="Han X."/>
            <person name="Huang E."/>
            <person name="Gao Y."/>
            <person name="Liu J."/>
            <person name="Shao H."/>
            <person name="Ye R."/>
            <person name="Li L."/>
            <person name="Wei W."/>
            <person name="Wang X."/>
            <person name="Wang C."/>
            <person name="Huo Q."/>
            <person name="Li W."/>
            <person name="Guo W."/>
            <person name="Chen H."/>
            <person name="Chen S."/>
            <person name="Zhou L."/>
            <person name="Zhou L."/>
            <person name="Ni X."/>
            <person name="Tian J."/>
            <person name="Zhou Y."/>
            <person name="Sheng Y."/>
            <person name="Liu T."/>
            <person name="Pan Y."/>
            <person name="Xia L."/>
            <person name="Li J."/>
            <person name="Zhao F."/>
            <person name="Cao W."/>
        </authorList>
    </citation>
    <scope>NUCLEOTIDE SEQUENCE</scope>
    <source>
        <strain evidence="1">Rsan-2018</strain>
        <tissue evidence="1">Larvae</tissue>
    </source>
</reference>
<evidence type="ECO:0000313" key="2">
    <source>
        <dbReference type="Proteomes" id="UP000821837"/>
    </source>
</evidence>
<name>A0A9D4PC91_RHISA</name>
<protein>
    <submittedName>
        <fullName evidence="1">Uncharacterized protein</fullName>
    </submittedName>
</protein>
<dbReference type="AlphaFoldDB" id="A0A9D4PC91"/>